<dbReference type="Proteomes" id="UP000694523">
    <property type="component" value="Unplaced"/>
</dbReference>
<protein>
    <recommendedName>
        <fullName evidence="1">Reverse transcriptase domain-containing protein</fullName>
    </recommendedName>
</protein>
<name>A0A8C6WF21_9GOBI</name>
<dbReference type="CDD" id="cd01650">
    <property type="entry name" value="RT_nLTR_like"/>
    <property type="match status" value="1"/>
</dbReference>
<reference evidence="2" key="2">
    <citation type="submission" date="2025-09" db="UniProtKB">
        <authorList>
            <consortium name="Ensembl"/>
        </authorList>
    </citation>
    <scope>IDENTIFICATION</scope>
</reference>
<dbReference type="InterPro" id="IPR043502">
    <property type="entry name" value="DNA/RNA_pol_sf"/>
</dbReference>
<dbReference type="PANTHER" id="PTHR33332">
    <property type="entry name" value="REVERSE TRANSCRIPTASE DOMAIN-CONTAINING PROTEIN"/>
    <property type="match status" value="1"/>
</dbReference>
<dbReference type="PROSITE" id="PS50878">
    <property type="entry name" value="RT_POL"/>
    <property type="match status" value="1"/>
</dbReference>
<dbReference type="AlphaFoldDB" id="A0A8C6WF21"/>
<accession>A0A8C6WF21</accession>
<evidence type="ECO:0000313" key="3">
    <source>
        <dbReference type="Proteomes" id="UP000694523"/>
    </source>
</evidence>
<evidence type="ECO:0000259" key="1">
    <source>
        <dbReference type="PROSITE" id="PS50878"/>
    </source>
</evidence>
<dbReference type="InterPro" id="IPR000477">
    <property type="entry name" value="RT_dom"/>
</dbReference>
<proteinExistence type="predicted"/>
<evidence type="ECO:0000313" key="2">
    <source>
        <dbReference type="Ensembl" id="ENSNMLP00000002140.1"/>
    </source>
</evidence>
<sequence length="598" mass="69011">MYSLSLFPLITRPTRINAHGATLIDNIFTNVLNNMTSGILINDISDHLPVLAQFDIQQKSNKNKSNTMVKNVRLTSDRSINALNQSLSDQDWNNVLGEQDVNIAYANFVNTIKQLYDQHCPLVTRKYTQTNKCVPWMTRGLLNACKKKNSLYKIFISKKTLETETKYKKYKNKLTSIIKKCKRSYYRNMIEANKNTMKGLWKVLNQAISKNSKTASYPDYMIKNDEKITEGKNIVNAFNDYFVNIGPHLASKIAKTNNDATKYKNINAHSFFLKATNENEVIKIVKAFKNKKSTDWNDFDMTMIKKVIQNISVPLTHICNLSFSTGEFPNHMKIAKVVPIYKSGDNHLFTNYRPISILPQLSKILEKLFAARLDSFINKYNLLSDCQYGFRNNRSTAHALINLTEEVTNHIDNKLYSLGIFIDLQKAFDTIDHKILLNKLQNNGIRGIANNWLKSYLTERKQYVQIEEHVSGWRNITCGVPQGSILGPQLFLLYINDLCEVSTKLKFILFADDTTILCSSKDLQLLISEVTTELHKLKEWFNRNKLSLNILKTKMILFGKRNSKVQIKINIENTQIEQVKEYTFLGVIFNHEVSWRPH</sequence>
<feature type="domain" description="Reverse transcriptase" evidence="1">
    <location>
        <begin position="321"/>
        <end position="589"/>
    </location>
</feature>
<reference evidence="2" key="1">
    <citation type="submission" date="2025-08" db="UniProtKB">
        <authorList>
            <consortium name="Ensembl"/>
        </authorList>
    </citation>
    <scope>IDENTIFICATION</scope>
</reference>
<dbReference type="Ensembl" id="ENSNMLT00000002478.1">
    <property type="protein sequence ID" value="ENSNMLP00000002140.1"/>
    <property type="gene ID" value="ENSNMLG00000001619.1"/>
</dbReference>
<dbReference type="SUPFAM" id="SSF56672">
    <property type="entry name" value="DNA/RNA polymerases"/>
    <property type="match status" value="1"/>
</dbReference>
<dbReference type="Pfam" id="PF00078">
    <property type="entry name" value="RVT_1"/>
    <property type="match status" value="1"/>
</dbReference>
<organism evidence="2 3">
    <name type="scientific">Neogobius melanostomus</name>
    <name type="common">round goby</name>
    <dbReference type="NCBI Taxonomy" id="47308"/>
    <lineage>
        <taxon>Eukaryota</taxon>
        <taxon>Metazoa</taxon>
        <taxon>Chordata</taxon>
        <taxon>Craniata</taxon>
        <taxon>Vertebrata</taxon>
        <taxon>Euteleostomi</taxon>
        <taxon>Actinopterygii</taxon>
        <taxon>Neopterygii</taxon>
        <taxon>Teleostei</taxon>
        <taxon>Neoteleostei</taxon>
        <taxon>Acanthomorphata</taxon>
        <taxon>Gobiaria</taxon>
        <taxon>Gobiiformes</taxon>
        <taxon>Gobioidei</taxon>
        <taxon>Gobiidae</taxon>
        <taxon>Benthophilinae</taxon>
        <taxon>Neogobiini</taxon>
        <taxon>Neogobius</taxon>
    </lineage>
</organism>
<keyword evidence="3" id="KW-1185">Reference proteome</keyword>